<evidence type="ECO:0000259" key="1">
    <source>
        <dbReference type="Pfam" id="PF09450"/>
    </source>
</evidence>
<dbReference type="Proteomes" id="UP000294664">
    <property type="component" value="Unassembled WGS sequence"/>
</dbReference>
<gene>
    <name evidence="2" type="ORF">EDC64_101543</name>
</gene>
<comment type="caution">
    <text evidence="2">The sequence shown here is derived from an EMBL/GenBank/DDBJ whole genome shotgun (WGS) entry which is preliminary data.</text>
</comment>
<proteinExistence type="predicted"/>
<dbReference type="RefSeq" id="WP_132029592.1">
    <property type="nucleotide sequence ID" value="NZ_SMAI01000001.1"/>
</dbReference>
<keyword evidence="3" id="KW-1185">Reference proteome</keyword>
<accession>A0A4R3M414</accession>
<dbReference type="AlphaFoldDB" id="A0A4R3M414"/>
<evidence type="ECO:0000313" key="3">
    <source>
        <dbReference type="Proteomes" id="UP000294664"/>
    </source>
</evidence>
<protein>
    <submittedName>
        <fullName evidence="2">Uncharacterized protein DUF2019</fullName>
    </submittedName>
</protein>
<feature type="domain" description="DUF2019" evidence="1">
    <location>
        <begin position="12"/>
        <end position="116"/>
    </location>
</feature>
<sequence length="123" mass="14084">MKRKSLSEMTEEELVAAFRDGAIEQKDASENNKFSKYNKLFTRILEIAKELKERLGDRRRDLIPLLAHENIQVRLMAGNETLAVAPEAARRTLQEIKDSKWFPFTMDAGSTLSGLDSGRFRPE</sequence>
<evidence type="ECO:0000313" key="2">
    <source>
        <dbReference type="EMBL" id="TCT08024.1"/>
    </source>
</evidence>
<dbReference type="Gene3D" id="1.25.40.70">
    <property type="entry name" value="Phosphatidylinositol 3-kinase, accessory domain (PIK)"/>
    <property type="match status" value="1"/>
</dbReference>
<dbReference type="InterPro" id="IPR018568">
    <property type="entry name" value="DUF2019"/>
</dbReference>
<reference evidence="2 3" key="1">
    <citation type="submission" date="2019-03" db="EMBL/GenBank/DDBJ databases">
        <title>Genomic Encyclopedia of Type Strains, Phase IV (KMG-IV): sequencing the most valuable type-strain genomes for metagenomic binning, comparative biology and taxonomic classification.</title>
        <authorList>
            <person name="Goeker M."/>
        </authorList>
    </citation>
    <scope>NUCLEOTIDE SEQUENCE [LARGE SCALE GENOMIC DNA]</scope>
    <source>
        <strain evidence="2 3">DSM 9035</strain>
    </source>
</reference>
<dbReference type="OrthoDB" id="7963325at2"/>
<dbReference type="InterPro" id="IPR016024">
    <property type="entry name" value="ARM-type_fold"/>
</dbReference>
<dbReference type="EMBL" id="SMAI01000001">
    <property type="protein sequence ID" value="TCT08024.1"/>
    <property type="molecule type" value="Genomic_DNA"/>
</dbReference>
<dbReference type="InterPro" id="IPR042236">
    <property type="entry name" value="PI3K_accessory_sf"/>
</dbReference>
<name>A0A4R3M414_9HYPH</name>
<dbReference type="SUPFAM" id="SSF48371">
    <property type="entry name" value="ARM repeat"/>
    <property type="match status" value="1"/>
</dbReference>
<dbReference type="Pfam" id="PF09450">
    <property type="entry name" value="DUF2019"/>
    <property type="match status" value="1"/>
</dbReference>
<organism evidence="2 3">
    <name type="scientific">Aquabacter spiritensis</name>
    <dbReference type="NCBI Taxonomy" id="933073"/>
    <lineage>
        <taxon>Bacteria</taxon>
        <taxon>Pseudomonadati</taxon>
        <taxon>Pseudomonadota</taxon>
        <taxon>Alphaproteobacteria</taxon>
        <taxon>Hyphomicrobiales</taxon>
        <taxon>Xanthobacteraceae</taxon>
        <taxon>Aquabacter</taxon>
    </lineage>
</organism>